<dbReference type="Proteomes" id="UP000002908">
    <property type="component" value="Segment"/>
</dbReference>
<keyword evidence="2" id="KW-1185">Reference proteome</keyword>
<reference evidence="1" key="1">
    <citation type="submission" date="2016-03" db="EMBL/GenBank/DDBJ databases">
        <title>Genomic, physiological and proteomic characterization of the T5-like bacteriophage phiR2-01 infecting Yersinia enterocolitia.</title>
        <authorList>
            <person name="Pajunen M.I."/>
            <person name="Happonen L.J."/>
            <person name="Jun J.W."/>
            <person name="Malmstrom J."/>
            <person name="Nawaz A."/>
            <person name="Mattinen L."/>
            <person name="Skurnik M."/>
        </authorList>
    </citation>
    <scope>NUCLEOTIDE SEQUENCE</scope>
</reference>
<accession>I7KQU1</accession>
<proteinExistence type="predicted"/>
<evidence type="ECO:0000313" key="2">
    <source>
        <dbReference type="Proteomes" id="UP000002908"/>
    </source>
</evidence>
<gene>
    <name evidence="1" type="primary">g057</name>
    <name evidence="1" type="ORF">BN79_069</name>
</gene>
<protein>
    <submittedName>
        <fullName evidence="1">Uncharacterized protein</fullName>
    </submittedName>
</protein>
<organism evidence="1 2">
    <name type="scientific">Yersinia phage phiR2-01</name>
    <dbReference type="NCBI Taxonomy" id="1206557"/>
    <lineage>
        <taxon>Viruses</taxon>
        <taxon>Duplodnaviria</taxon>
        <taxon>Heunggongvirae</taxon>
        <taxon>Uroviricota</taxon>
        <taxon>Caudoviricetes</taxon>
        <taxon>Demerecviridae</taxon>
        <taxon>Markadamsvirinae</taxon>
        <taxon>Epseptimavirus</taxon>
        <taxon>Epseptimavirus R201</taxon>
    </lineage>
</organism>
<dbReference type="KEGG" id="vg:14296677"/>
<sequence length="50" mass="5631">MSEDMSTKEELQALLKLLELSEEDALQGKIMSGRELLAKLKEEHDTSIAQ</sequence>
<dbReference type="GeneID" id="14296677"/>
<evidence type="ECO:0000313" key="1">
    <source>
        <dbReference type="EMBL" id="CCI88485.1"/>
    </source>
</evidence>
<dbReference type="EMBL" id="HE956708">
    <property type="protein sequence ID" value="CCI88485.1"/>
    <property type="molecule type" value="Genomic_DNA"/>
</dbReference>
<name>I7KQU1_9CAUD</name>
<dbReference type="RefSeq" id="YP_007237036.1">
    <property type="nucleotide sequence ID" value="NC_019919.2"/>
</dbReference>